<dbReference type="PROSITE" id="PS51163">
    <property type="entry name" value="YRDC"/>
    <property type="match status" value="1"/>
</dbReference>
<evidence type="ECO:0000256" key="9">
    <source>
        <dbReference type="ARBA" id="ARBA00022840"/>
    </source>
</evidence>
<dbReference type="AlphaFoldDB" id="A0A161L7P3"/>
<keyword evidence="9" id="KW-0067">ATP-binding</keyword>
<keyword evidence="5" id="KW-0808">Transferase</keyword>
<evidence type="ECO:0000256" key="2">
    <source>
        <dbReference type="ARBA" id="ARBA00007663"/>
    </source>
</evidence>
<dbReference type="Gene3D" id="3.90.870.10">
    <property type="entry name" value="DHBP synthase"/>
    <property type="match status" value="1"/>
</dbReference>
<keyword evidence="8" id="KW-0547">Nucleotide-binding</keyword>
<evidence type="ECO:0000256" key="10">
    <source>
        <dbReference type="ARBA" id="ARBA00029774"/>
    </source>
</evidence>
<reference evidence="14" key="1">
    <citation type="submission" date="2016-04" db="EMBL/GenBank/DDBJ databases">
        <title>Draft genome sequence of Paludibacter jiangxiensis strain NM7.</title>
        <authorList>
            <person name="Qiu Y."/>
            <person name="Matsuura N."/>
            <person name="Ohashi A."/>
            <person name="Tourlousse M.D."/>
            <person name="Sekiguchi Y."/>
        </authorList>
    </citation>
    <scope>NUCLEOTIDE SEQUENCE [LARGE SCALE GENOMIC DNA]</scope>
    <source>
        <strain evidence="14">NM7</strain>
    </source>
</reference>
<evidence type="ECO:0000256" key="7">
    <source>
        <dbReference type="ARBA" id="ARBA00022695"/>
    </source>
</evidence>
<dbReference type="EC" id="2.7.7.87" evidence="3"/>
<dbReference type="SUPFAM" id="SSF55821">
    <property type="entry name" value="YrdC/RibB"/>
    <property type="match status" value="1"/>
</dbReference>
<dbReference type="GO" id="GO:0061710">
    <property type="term" value="F:L-threonylcarbamoyladenylate synthase"/>
    <property type="evidence" value="ECO:0007669"/>
    <property type="project" value="UniProtKB-EC"/>
</dbReference>
<dbReference type="GO" id="GO:0005737">
    <property type="term" value="C:cytoplasm"/>
    <property type="evidence" value="ECO:0007669"/>
    <property type="project" value="UniProtKB-SubCell"/>
</dbReference>
<feature type="domain" description="YrdC-like" evidence="12">
    <location>
        <begin position="2"/>
        <end position="187"/>
    </location>
</feature>
<proteinExistence type="inferred from homology"/>
<dbReference type="GO" id="GO:0000049">
    <property type="term" value="F:tRNA binding"/>
    <property type="evidence" value="ECO:0007669"/>
    <property type="project" value="TreeGrafter"/>
</dbReference>
<comment type="caution">
    <text evidence="13">The sequence shown here is derived from an EMBL/GenBank/DDBJ whole genome shotgun (WGS) entry which is preliminary data.</text>
</comment>
<keyword evidence="14" id="KW-1185">Reference proteome</keyword>
<dbReference type="Pfam" id="PF01300">
    <property type="entry name" value="Sua5_yciO_yrdC"/>
    <property type="match status" value="1"/>
</dbReference>
<dbReference type="GO" id="GO:0006450">
    <property type="term" value="P:regulation of translational fidelity"/>
    <property type="evidence" value="ECO:0007669"/>
    <property type="project" value="TreeGrafter"/>
</dbReference>
<dbReference type="InterPro" id="IPR050156">
    <property type="entry name" value="TC-AMP_synthase_SUA5"/>
</dbReference>
<comment type="similarity">
    <text evidence="2">Belongs to the SUA5 family.</text>
</comment>
<name>A0A161L7P3_9BACT</name>
<dbReference type="GO" id="GO:0005524">
    <property type="term" value="F:ATP binding"/>
    <property type="evidence" value="ECO:0007669"/>
    <property type="project" value="UniProtKB-KW"/>
</dbReference>
<gene>
    <name evidence="13" type="ORF">PJIAN_3107</name>
</gene>
<dbReference type="GO" id="GO:0008033">
    <property type="term" value="P:tRNA processing"/>
    <property type="evidence" value="ECO:0007669"/>
    <property type="project" value="UniProtKB-KW"/>
</dbReference>
<evidence type="ECO:0000256" key="1">
    <source>
        <dbReference type="ARBA" id="ARBA00004496"/>
    </source>
</evidence>
<dbReference type="OrthoDB" id="9814580at2"/>
<dbReference type="EMBL" id="BDCR01000003">
    <property type="protein sequence ID" value="GAT62804.1"/>
    <property type="molecule type" value="Genomic_DNA"/>
</dbReference>
<dbReference type="RefSeq" id="WP_068703441.1">
    <property type="nucleotide sequence ID" value="NZ_BDCR01000003.1"/>
</dbReference>
<evidence type="ECO:0000256" key="4">
    <source>
        <dbReference type="ARBA" id="ARBA00022490"/>
    </source>
</evidence>
<dbReference type="Proteomes" id="UP000076586">
    <property type="component" value="Unassembled WGS sequence"/>
</dbReference>
<evidence type="ECO:0000256" key="8">
    <source>
        <dbReference type="ARBA" id="ARBA00022741"/>
    </source>
</evidence>
<organism evidence="13 14">
    <name type="scientific">Paludibacter jiangxiensis</name>
    <dbReference type="NCBI Taxonomy" id="681398"/>
    <lineage>
        <taxon>Bacteria</taxon>
        <taxon>Pseudomonadati</taxon>
        <taxon>Bacteroidota</taxon>
        <taxon>Bacteroidia</taxon>
        <taxon>Bacteroidales</taxon>
        <taxon>Paludibacteraceae</taxon>
        <taxon>Paludibacter</taxon>
    </lineage>
</organism>
<comment type="catalytic activity">
    <reaction evidence="11">
        <text>L-threonine + hydrogencarbonate + ATP = L-threonylcarbamoyladenylate + diphosphate + H2O</text>
        <dbReference type="Rhea" id="RHEA:36407"/>
        <dbReference type="ChEBI" id="CHEBI:15377"/>
        <dbReference type="ChEBI" id="CHEBI:17544"/>
        <dbReference type="ChEBI" id="CHEBI:30616"/>
        <dbReference type="ChEBI" id="CHEBI:33019"/>
        <dbReference type="ChEBI" id="CHEBI:57926"/>
        <dbReference type="ChEBI" id="CHEBI:73682"/>
        <dbReference type="EC" id="2.7.7.87"/>
    </reaction>
</comment>
<dbReference type="GO" id="GO:0003725">
    <property type="term" value="F:double-stranded RNA binding"/>
    <property type="evidence" value="ECO:0007669"/>
    <property type="project" value="InterPro"/>
</dbReference>
<evidence type="ECO:0000256" key="5">
    <source>
        <dbReference type="ARBA" id="ARBA00022679"/>
    </source>
</evidence>
<keyword evidence="7" id="KW-0548">Nucleotidyltransferase</keyword>
<evidence type="ECO:0000256" key="3">
    <source>
        <dbReference type="ARBA" id="ARBA00012584"/>
    </source>
</evidence>
<sequence length="187" mass="20654">MIQEIKHVIDVLRKGGVILYPTDTVWGLGCDATNEEAVKRIYEIKQRADNKAMLVLMDSTAKLQAYVSEIPDLAYDLIDMSAKPLTIIYPQGKNLAANLLGDDGSIGIRVSNEDFSKKLCEMFRRPIVSTSANISGVPTPRNFAQISQEIIDAVDYVVQYRQDDLSEPAPSSIIKLGPGSLVKVIRE</sequence>
<protein>
    <recommendedName>
        <fullName evidence="10">L-threonylcarbamoyladenylate synthase</fullName>
        <ecNumber evidence="3">2.7.7.87</ecNumber>
    </recommendedName>
    <alternativeName>
        <fullName evidence="10">L-threonylcarbamoyladenylate synthase</fullName>
    </alternativeName>
</protein>
<evidence type="ECO:0000313" key="14">
    <source>
        <dbReference type="Proteomes" id="UP000076586"/>
    </source>
</evidence>
<dbReference type="PANTHER" id="PTHR17490:SF16">
    <property type="entry name" value="THREONYLCARBAMOYL-AMP SYNTHASE"/>
    <property type="match status" value="1"/>
</dbReference>
<reference evidence="14" key="2">
    <citation type="journal article" date="2017" name="Genome Announc.">
        <title>Draft genome sequence of Paludibacter jiangxiensis NM7(T), a propionate-producing fermentative bacterium.</title>
        <authorList>
            <person name="Qiu Y.-L."/>
            <person name="Tourlousse D.M."/>
            <person name="Matsuura N."/>
            <person name="Ohashi A."/>
            <person name="Sekiguchi Y."/>
        </authorList>
    </citation>
    <scope>NUCLEOTIDE SEQUENCE [LARGE SCALE GENOMIC DNA]</scope>
    <source>
        <strain evidence="14">NM7</strain>
    </source>
</reference>
<evidence type="ECO:0000256" key="11">
    <source>
        <dbReference type="ARBA" id="ARBA00048366"/>
    </source>
</evidence>
<accession>A0A161L7P3</accession>
<evidence type="ECO:0000256" key="6">
    <source>
        <dbReference type="ARBA" id="ARBA00022694"/>
    </source>
</evidence>
<dbReference type="InterPro" id="IPR017945">
    <property type="entry name" value="DHBP_synth_RibB-like_a/b_dom"/>
</dbReference>
<evidence type="ECO:0000259" key="12">
    <source>
        <dbReference type="PROSITE" id="PS51163"/>
    </source>
</evidence>
<evidence type="ECO:0000313" key="13">
    <source>
        <dbReference type="EMBL" id="GAT62804.1"/>
    </source>
</evidence>
<dbReference type="InterPro" id="IPR006070">
    <property type="entry name" value="Sua5-like_dom"/>
</dbReference>
<dbReference type="NCBIfam" id="TIGR00057">
    <property type="entry name" value="L-threonylcarbamoyladenylate synthase"/>
    <property type="match status" value="1"/>
</dbReference>
<dbReference type="STRING" id="681398.PJIAN_3107"/>
<keyword evidence="6" id="KW-0819">tRNA processing</keyword>
<dbReference type="PANTHER" id="PTHR17490">
    <property type="entry name" value="SUA5"/>
    <property type="match status" value="1"/>
</dbReference>
<keyword evidence="4" id="KW-0963">Cytoplasm</keyword>
<comment type="subcellular location">
    <subcellularLocation>
        <location evidence="1">Cytoplasm</location>
    </subcellularLocation>
</comment>